<dbReference type="GO" id="GO:0005886">
    <property type="term" value="C:plasma membrane"/>
    <property type="evidence" value="ECO:0007669"/>
    <property type="project" value="TreeGrafter"/>
</dbReference>
<dbReference type="InterPro" id="IPR036259">
    <property type="entry name" value="MFS_trans_sf"/>
</dbReference>
<dbReference type="OrthoDB" id="9764596at2"/>
<evidence type="ECO:0000313" key="2">
    <source>
        <dbReference type="EMBL" id="BAY82580.1"/>
    </source>
</evidence>
<dbReference type="SUPFAM" id="SSF103473">
    <property type="entry name" value="MFS general substrate transporter"/>
    <property type="match status" value="1"/>
</dbReference>
<dbReference type="AlphaFoldDB" id="A0A1Z4LMW5"/>
<feature type="transmembrane region" description="Helical" evidence="1">
    <location>
        <begin position="165"/>
        <end position="185"/>
    </location>
</feature>
<dbReference type="Pfam" id="PF13347">
    <property type="entry name" value="MFS_2"/>
    <property type="match status" value="1"/>
</dbReference>
<feature type="transmembrane region" description="Helical" evidence="1">
    <location>
        <begin position="314"/>
        <end position="332"/>
    </location>
</feature>
<evidence type="ECO:0000313" key="3">
    <source>
        <dbReference type="Proteomes" id="UP000218418"/>
    </source>
</evidence>
<name>A0A1Z4LMW5_9CYAN</name>
<proteinExistence type="predicted"/>
<dbReference type="InterPro" id="IPR001927">
    <property type="entry name" value="Na/Gal_symport"/>
</dbReference>
<keyword evidence="1" id="KW-0472">Membrane</keyword>
<feature type="transmembrane region" description="Helical" evidence="1">
    <location>
        <begin position="38"/>
        <end position="64"/>
    </location>
</feature>
<feature type="transmembrane region" description="Helical" evidence="1">
    <location>
        <begin position="191"/>
        <end position="214"/>
    </location>
</feature>
<organism evidence="2 3">
    <name type="scientific">Calothrix parasitica NIES-267</name>
    <dbReference type="NCBI Taxonomy" id="1973488"/>
    <lineage>
        <taxon>Bacteria</taxon>
        <taxon>Bacillati</taxon>
        <taxon>Cyanobacteriota</taxon>
        <taxon>Cyanophyceae</taxon>
        <taxon>Nostocales</taxon>
        <taxon>Calotrichaceae</taxon>
        <taxon>Calothrix</taxon>
    </lineage>
</organism>
<dbReference type="NCBIfam" id="TIGR00792">
    <property type="entry name" value="gph"/>
    <property type="match status" value="1"/>
</dbReference>
<feature type="transmembrane region" description="Helical" evidence="1">
    <location>
        <begin position="380"/>
        <end position="404"/>
    </location>
</feature>
<keyword evidence="1" id="KW-0812">Transmembrane</keyword>
<dbReference type="PANTHER" id="PTHR11328:SF24">
    <property type="entry name" value="MAJOR FACILITATOR SUPERFAMILY (MFS) PROFILE DOMAIN-CONTAINING PROTEIN"/>
    <property type="match status" value="1"/>
</dbReference>
<keyword evidence="3" id="KW-1185">Reference proteome</keyword>
<evidence type="ECO:0000256" key="1">
    <source>
        <dbReference type="SAM" id="Phobius"/>
    </source>
</evidence>
<feature type="transmembrane region" description="Helical" evidence="1">
    <location>
        <begin position="338"/>
        <end position="360"/>
    </location>
</feature>
<protein>
    <submittedName>
        <fullName evidence="2">Putative transporter</fullName>
    </submittedName>
</protein>
<gene>
    <name evidence="2" type="ORF">NIES267_20620</name>
</gene>
<feature type="transmembrane region" description="Helical" evidence="1">
    <location>
        <begin position="284"/>
        <end position="302"/>
    </location>
</feature>
<dbReference type="CDD" id="cd17332">
    <property type="entry name" value="MFS_MelB_like"/>
    <property type="match status" value="1"/>
</dbReference>
<dbReference type="GO" id="GO:0015293">
    <property type="term" value="F:symporter activity"/>
    <property type="evidence" value="ECO:0007669"/>
    <property type="project" value="InterPro"/>
</dbReference>
<dbReference type="GO" id="GO:0008643">
    <property type="term" value="P:carbohydrate transport"/>
    <property type="evidence" value="ECO:0007669"/>
    <property type="project" value="InterPro"/>
</dbReference>
<dbReference type="PANTHER" id="PTHR11328">
    <property type="entry name" value="MAJOR FACILITATOR SUPERFAMILY DOMAIN-CONTAINING PROTEIN"/>
    <property type="match status" value="1"/>
</dbReference>
<feature type="transmembrane region" description="Helical" evidence="1">
    <location>
        <begin position="248"/>
        <end position="272"/>
    </location>
</feature>
<feature type="transmembrane region" description="Helical" evidence="1">
    <location>
        <begin position="91"/>
        <end position="110"/>
    </location>
</feature>
<keyword evidence="1" id="KW-1133">Transmembrane helix</keyword>
<dbReference type="Gene3D" id="1.20.1250.20">
    <property type="entry name" value="MFS general substrate transporter like domains"/>
    <property type="match status" value="2"/>
</dbReference>
<feature type="transmembrane region" description="Helical" evidence="1">
    <location>
        <begin position="122"/>
        <end position="145"/>
    </location>
</feature>
<sequence length="470" mass="52215">MNDSSPPITVTSQREQLNFKTKIAYGAGELGGAIPNNILVFFVLYFFTNVAGLNAGLAGTLILVGKAWDSINDPLIGWLSDKTRSHLGRRYPWMLIGAIPLAISFCLLWFTPPIANQWLKFAYYNIVFIIYYAAVSSVWVPYSTLGAELTTTYNERTNITGFRSAFALGGSIFALILAQVILGIFKAPQSYLYMAGIASLISFLAVYFCVWGTYKRYKIIQNQREQIKREPPQPLIKQVKIVLSNKPFLCVMGIYLCSWLGTQVTAAVLPYFVVDWMQLPKTHFTQMALAIQGTALILMPFWSMLGQKIGKKAIYCMGIPGTIIAQAGFFFLQPGQTTLMYILSVMAGIGISVAYITPWAMLPDVVDLDELNTGQRREGIFYGFIVQTQKLCVAVAIFLVGKILDSSGLIPAVGNQAPPVQPDSVLWAIRLIIGPIATLILIIGFVIAYIYPITKTKHEEIVLKIKERRQ</sequence>
<dbReference type="EMBL" id="AP018227">
    <property type="protein sequence ID" value="BAY82580.1"/>
    <property type="molecule type" value="Genomic_DNA"/>
</dbReference>
<accession>A0A1Z4LMW5</accession>
<dbReference type="InterPro" id="IPR039672">
    <property type="entry name" value="MFS_2"/>
</dbReference>
<dbReference type="Proteomes" id="UP000218418">
    <property type="component" value="Chromosome"/>
</dbReference>
<reference evidence="2 3" key="1">
    <citation type="submission" date="2017-06" db="EMBL/GenBank/DDBJ databases">
        <title>Genome sequencing of cyanobaciteial culture collection at National Institute for Environmental Studies (NIES).</title>
        <authorList>
            <person name="Hirose Y."/>
            <person name="Shimura Y."/>
            <person name="Fujisawa T."/>
            <person name="Nakamura Y."/>
            <person name="Kawachi M."/>
        </authorList>
    </citation>
    <scope>NUCLEOTIDE SEQUENCE [LARGE SCALE GENOMIC DNA]</scope>
    <source>
        <strain evidence="2 3">NIES-267</strain>
    </source>
</reference>
<dbReference type="GO" id="GO:0006814">
    <property type="term" value="P:sodium ion transport"/>
    <property type="evidence" value="ECO:0007669"/>
    <property type="project" value="InterPro"/>
</dbReference>
<feature type="transmembrane region" description="Helical" evidence="1">
    <location>
        <begin position="424"/>
        <end position="451"/>
    </location>
</feature>